<dbReference type="STRING" id="1921764.BSR28_02140"/>
<dbReference type="Proteomes" id="UP000186785">
    <property type="component" value="Unassembled WGS sequence"/>
</dbReference>
<evidence type="ECO:0000256" key="1">
    <source>
        <dbReference type="ARBA" id="ARBA00022448"/>
    </source>
</evidence>
<accession>A0A1Q5PPK7</accession>
<dbReference type="GO" id="GO:0016887">
    <property type="term" value="F:ATP hydrolysis activity"/>
    <property type="evidence" value="ECO:0007669"/>
    <property type="project" value="InterPro"/>
</dbReference>
<reference evidence="5 6" key="1">
    <citation type="submission" date="2016-11" db="EMBL/GenBank/DDBJ databases">
        <title>Actinomyces gypaetusis sp. nov. isolated from the vulture Gypaetus barbatus in Qinghai Tibet Plateau China.</title>
        <authorList>
            <person name="Meng X."/>
        </authorList>
    </citation>
    <scope>NUCLEOTIDE SEQUENCE [LARGE SCALE GENOMIC DNA]</scope>
    <source>
        <strain evidence="5 6">VUL4_2</strain>
    </source>
</reference>
<dbReference type="InterPro" id="IPR051782">
    <property type="entry name" value="ABC_Transporter_VariousFunc"/>
</dbReference>
<evidence type="ECO:0000256" key="2">
    <source>
        <dbReference type="ARBA" id="ARBA00022741"/>
    </source>
</evidence>
<dbReference type="InterPro" id="IPR017871">
    <property type="entry name" value="ABC_transporter-like_CS"/>
</dbReference>
<dbReference type="RefSeq" id="WP_073708343.1">
    <property type="nucleotide sequence ID" value="NZ_MQSV01000001.1"/>
</dbReference>
<dbReference type="InterPro" id="IPR003439">
    <property type="entry name" value="ABC_transporter-like_ATP-bd"/>
</dbReference>
<dbReference type="PANTHER" id="PTHR42939">
    <property type="entry name" value="ABC TRANSPORTER ATP-BINDING PROTEIN ALBC-RELATED"/>
    <property type="match status" value="1"/>
</dbReference>
<sequence>MTSKLTLSEVSFAYGRNQPALKSISFKSDQEFIGILGPNGSGKTTLLRLLAGITQPTSGEIRYLDKPLKTRQDRSDYQKHVGYLPQNPYWPGETTVKTFLTYFAALRDVPKTSQTERVTQVLSQTNCLNLITRPLKSLSGGEQKRIFLAQSLLTNPEILILDEPTVALDPQQRIAFRDLIKTHANGKTIFWSTHIVEDLRYLADRILIIQNGQIIWHNTTQELINLGQKAENLNPDASDLERGFLHVIESNHPHAPQR</sequence>
<dbReference type="AlphaFoldDB" id="A0A1Q5PPK7"/>
<dbReference type="EMBL" id="MQSV01000001">
    <property type="protein sequence ID" value="OKL49452.1"/>
    <property type="molecule type" value="Genomic_DNA"/>
</dbReference>
<dbReference type="PANTHER" id="PTHR42939:SF1">
    <property type="entry name" value="ABC TRANSPORTER ATP-BINDING PROTEIN ALBC-RELATED"/>
    <property type="match status" value="1"/>
</dbReference>
<dbReference type="Gene3D" id="3.40.50.300">
    <property type="entry name" value="P-loop containing nucleotide triphosphate hydrolases"/>
    <property type="match status" value="1"/>
</dbReference>
<proteinExistence type="predicted"/>
<comment type="caution">
    <text evidence="5">The sequence shown here is derived from an EMBL/GenBank/DDBJ whole genome shotgun (WGS) entry which is preliminary data.</text>
</comment>
<gene>
    <name evidence="5" type="ORF">BSR29_00335</name>
</gene>
<dbReference type="GO" id="GO:0005524">
    <property type="term" value="F:ATP binding"/>
    <property type="evidence" value="ECO:0007669"/>
    <property type="project" value="UniProtKB-KW"/>
</dbReference>
<keyword evidence="3" id="KW-0067">ATP-binding</keyword>
<feature type="domain" description="ABC transporter" evidence="4">
    <location>
        <begin position="5"/>
        <end position="236"/>
    </location>
</feature>
<dbReference type="SMART" id="SM00382">
    <property type="entry name" value="AAA"/>
    <property type="match status" value="1"/>
</dbReference>
<evidence type="ECO:0000313" key="5">
    <source>
        <dbReference type="EMBL" id="OKL49452.1"/>
    </source>
</evidence>
<dbReference type="InterPro" id="IPR003593">
    <property type="entry name" value="AAA+_ATPase"/>
</dbReference>
<dbReference type="PROSITE" id="PS50893">
    <property type="entry name" value="ABC_TRANSPORTER_2"/>
    <property type="match status" value="1"/>
</dbReference>
<dbReference type="PROSITE" id="PS00211">
    <property type="entry name" value="ABC_TRANSPORTER_1"/>
    <property type="match status" value="1"/>
</dbReference>
<protein>
    <recommendedName>
        <fullName evidence="4">ABC transporter domain-containing protein</fullName>
    </recommendedName>
</protein>
<dbReference type="SUPFAM" id="SSF52540">
    <property type="entry name" value="P-loop containing nucleoside triphosphate hydrolases"/>
    <property type="match status" value="1"/>
</dbReference>
<keyword evidence="6" id="KW-1185">Reference proteome</keyword>
<keyword evidence="2" id="KW-0547">Nucleotide-binding</keyword>
<dbReference type="InterPro" id="IPR027417">
    <property type="entry name" value="P-loop_NTPase"/>
</dbReference>
<name>A0A1Q5PPK7_9ACTO</name>
<evidence type="ECO:0000313" key="6">
    <source>
        <dbReference type="Proteomes" id="UP000186785"/>
    </source>
</evidence>
<evidence type="ECO:0000259" key="4">
    <source>
        <dbReference type="PROSITE" id="PS50893"/>
    </source>
</evidence>
<organism evidence="5 6">
    <name type="scientific">Boudabousia liubingyangii</name>
    <dbReference type="NCBI Taxonomy" id="1921764"/>
    <lineage>
        <taxon>Bacteria</taxon>
        <taxon>Bacillati</taxon>
        <taxon>Actinomycetota</taxon>
        <taxon>Actinomycetes</taxon>
        <taxon>Actinomycetales</taxon>
        <taxon>Actinomycetaceae</taxon>
        <taxon>Boudabousia</taxon>
    </lineage>
</organism>
<keyword evidence="1" id="KW-0813">Transport</keyword>
<evidence type="ECO:0000256" key="3">
    <source>
        <dbReference type="ARBA" id="ARBA00022840"/>
    </source>
</evidence>
<dbReference type="Pfam" id="PF00005">
    <property type="entry name" value="ABC_tran"/>
    <property type="match status" value="1"/>
</dbReference>